<name>A0ABQ7YW22_BRANA</name>
<proteinExistence type="predicted"/>
<reference evidence="1 2" key="1">
    <citation type="submission" date="2021-05" db="EMBL/GenBank/DDBJ databases">
        <title>Genome Assembly of Synthetic Allotetraploid Brassica napus Reveals Homoeologous Exchanges between Subgenomes.</title>
        <authorList>
            <person name="Davis J.T."/>
        </authorList>
    </citation>
    <scope>NUCLEOTIDE SEQUENCE [LARGE SCALE GENOMIC DNA]</scope>
    <source>
        <strain evidence="2">cv. Da-Ae</strain>
        <tissue evidence="1">Seedling</tissue>
    </source>
</reference>
<evidence type="ECO:0000313" key="2">
    <source>
        <dbReference type="Proteomes" id="UP000824890"/>
    </source>
</evidence>
<comment type="caution">
    <text evidence="1">The sequence shown here is derived from an EMBL/GenBank/DDBJ whole genome shotgun (WGS) entry which is preliminary data.</text>
</comment>
<dbReference type="Proteomes" id="UP000824890">
    <property type="component" value="Unassembled WGS sequence"/>
</dbReference>
<protein>
    <submittedName>
        <fullName evidence="1">Uncharacterized protein</fullName>
    </submittedName>
</protein>
<organism evidence="1 2">
    <name type="scientific">Brassica napus</name>
    <name type="common">Rape</name>
    <dbReference type="NCBI Taxonomy" id="3708"/>
    <lineage>
        <taxon>Eukaryota</taxon>
        <taxon>Viridiplantae</taxon>
        <taxon>Streptophyta</taxon>
        <taxon>Embryophyta</taxon>
        <taxon>Tracheophyta</taxon>
        <taxon>Spermatophyta</taxon>
        <taxon>Magnoliopsida</taxon>
        <taxon>eudicotyledons</taxon>
        <taxon>Gunneridae</taxon>
        <taxon>Pentapetalae</taxon>
        <taxon>rosids</taxon>
        <taxon>malvids</taxon>
        <taxon>Brassicales</taxon>
        <taxon>Brassicaceae</taxon>
        <taxon>Brassiceae</taxon>
        <taxon>Brassica</taxon>
    </lineage>
</organism>
<sequence length="351" mass="38282">EGDGDGDTQLRSINPKTAEEVLACGSPLGLVAGSAEEKLNALLSPKVAMVEGGHGKVSYSDVLLEGSSVTEDFPEFVVKDGVAEVKIPKSCTEIVAKLMEDLEAMSGETSLARATVPVGVVAQTKPLETTLNRSEWSLVSCQNSGLVIFSPRAQEDSICVSLNGFQALQDSREECEFVEDEEDEEDEVEETMEYSKSEAIAHGEGVVVDGSKYFLKQAGNISAQQGQRIETADSKLEGSGTCSISASEGSKAKPKSFLPEALMSSIFAWNMRGFNKPRKQRYWVRAAKLSFGCLQETRVKEENFKKIFDATFPGWSCLNNYSNHRLCRIWVCWSDDVEVCPVSVSAQMITV</sequence>
<feature type="non-terminal residue" evidence="1">
    <location>
        <position position="351"/>
    </location>
</feature>
<feature type="non-terminal residue" evidence="1">
    <location>
        <position position="1"/>
    </location>
</feature>
<gene>
    <name evidence="1" type="ORF">HID58_069515</name>
</gene>
<dbReference type="EMBL" id="JAGKQM010000016">
    <property type="protein sequence ID" value="KAH0872153.1"/>
    <property type="molecule type" value="Genomic_DNA"/>
</dbReference>
<keyword evidence="2" id="KW-1185">Reference proteome</keyword>
<accession>A0ABQ7YW22</accession>
<evidence type="ECO:0000313" key="1">
    <source>
        <dbReference type="EMBL" id="KAH0872153.1"/>
    </source>
</evidence>